<proteinExistence type="predicted"/>
<feature type="non-terminal residue" evidence="1">
    <location>
        <position position="1"/>
    </location>
</feature>
<organism evidence="1">
    <name type="scientific">marine sediment metagenome</name>
    <dbReference type="NCBI Taxonomy" id="412755"/>
    <lineage>
        <taxon>unclassified sequences</taxon>
        <taxon>metagenomes</taxon>
        <taxon>ecological metagenomes</taxon>
    </lineage>
</organism>
<dbReference type="AlphaFoldDB" id="A0A0F9IYD3"/>
<name>A0A0F9IYD3_9ZZZZ</name>
<accession>A0A0F9IYD3</accession>
<evidence type="ECO:0000313" key="1">
    <source>
        <dbReference type="EMBL" id="KKL98680.1"/>
    </source>
</evidence>
<reference evidence="1" key="1">
    <citation type="journal article" date="2015" name="Nature">
        <title>Complex archaea that bridge the gap between prokaryotes and eukaryotes.</title>
        <authorList>
            <person name="Spang A."/>
            <person name="Saw J.H."/>
            <person name="Jorgensen S.L."/>
            <person name="Zaremba-Niedzwiedzka K."/>
            <person name="Martijn J."/>
            <person name="Lind A.E."/>
            <person name="van Eijk R."/>
            <person name="Schleper C."/>
            <person name="Guy L."/>
            <person name="Ettema T.J."/>
        </authorList>
    </citation>
    <scope>NUCLEOTIDE SEQUENCE</scope>
</reference>
<protein>
    <submittedName>
        <fullName evidence="1">Uncharacterized protein</fullName>
    </submittedName>
</protein>
<gene>
    <name evidence="1" type="ORF">LCGC14_1822060</name>
</gene>
<comment type="caution">
    <text evidence="1">The sequence shown here is derived from an EMBL/GenBank/DDBJ whole genome shotgun (WGS) entry which is preliminary data.</text>
</comment>
<dbReference type="EMBL" id="LAZR01017858">
    <property type="protein sequence ID" value="KKL98680.1"/>
    <property type="molecule type" value="Genomic_DNA"/>
</dbReference>
<sequence>TLAIVGGKGDTVSELVKSLKAQPLKEFIESVDLAIKNLDPEDNN</sequence>